<dbReference type="EMBL" id="AP028909">
    <property type="protein sequence ID" value="BES88131.1"/>
    <property type="molecule type" value="Genomic_DNA"/>
</dbReference>
<dbReference type="Proteomes" id="UP001307889">
    <property type="component" value="Chromosome 1"/>
</dbReference>
<evidence type="ECO:0000313" key="2">
    <source>
        <dbReference type="Proteomes" id="UP001307889"/>
    </source>
</evidence>
<keyword evidence="2" id="KW-1185">Reference proteome</keyword>
<accession>A0ABN7A793</accession>
<name>A0ABN7A793_9HEMI</name>
<gene>
    <name evidence="1" type="ORF">NTJ_00937</name>
</gene>
<proteinExistence type="predicted"/>
<reference evidence="1 2" key="1">
    <citation type="submission" date="2023-09" db="EMBL/GenBank/DDBJ databases">
        <title>Nesidiocoris tenuis whole genome shotgun sequence.</title>
        <authorList>
            <person name="Shibata T."/>
            <person name="Shimoda M."/>
            <person name="Kobayashi T."/>
            <person name="Uehara T."/>
        </authorList>
    </citation>
    <scope>NUCLEOTIDE SEQUENCE [LARGE SCALE GENOMIC DNA]</scope>
    <source>
        <strain evidence="1 2">Japan</strain>
    </source>
</reference>
<sequence length="104" mass="11075">MDSALNCGTLKANGSAAVQSSVRAERENRILGPELKAKDSGSKMAGDIFQSPDGRLLELGRAGGAAGLIKVSSKTYLKRWLFPFRPVTFPTANGQLAEMSADLY</sequence>
<protein>
    <submittedName>
        <fullName evidence="1">Uncharacterized protein</fullName>
    </submittedName>
</protein>
<evidence type="ECO:0000313" key="1">
    <source>
        <dbReference type="EMBL" id="BES88131.1"/>
    </source>
</evidence>
<organism evidence="1 2">
    <name type="scientific">Nesidiocoris tenuis</name>
    <dbReference type="NCBI Taxonomy" id="355587"/>
    <lineage>
        <taxon>Eukaryota</taxon>
        <taxon>Metazoa</taxon>
        <taxon>Ecdysozoa</taxon>
        <taxon>Arthropoda</taxon>
        <taxon>Hexapoda</taxon>
        <taxon>Insecta</taxon>
        <taxon>Pterygota</taxon>
        <taxon>Neoptera</taxon>
        <taxon>Paraneoptera</taxon>
        <taxon>Hemiptera</taxon>
        <taxon>Heteroptera</taxon>
        <taxon>Panheteroptera</taxon>
        <taxon>Cimicomorpha</taxon>
        <taxon>Miridae</taxon>
        <taxon>Dicyphina</taxon>
        <taxon>Nesidiocoris</taxon>
    </lineage>
</organism>